<keyword evidence="8" id="KW-1185">Reference proteome</keyword>
<dbReference type="PANTHER" id="PTHR33931">
    <property type="entry name" value="HOLIN-LIKE PROTEIN CIDA-RELATED"/>
    <property type="match status" value="1"/>
</dbReference>
<organism evidence="7 8">
    <name type="scientific">Paenibacillus foliorum</name>
    <dbReference type="NCBI Taxonomy" id="2654974"/>
    <lineage>
        <taxon>Bacteria</taxon>
        <taxon>Bacillati</taxon>
        <taxon>Bacillota</taxon>
        <taxon>Bacilli</taxon>
        <taxon>Bacillales</taxon>
        <taxon>Paenibacillaceae</taxon>
        <taxon>Paenibacillus</taxon>
    </lineage>
</organism>
<dbReference type="GO" id="GO:0005886">
    <property type="term" value="C:plasma membrane"/>
    <property type="evidence" value="ECO:0007669"/>
    <property type="project" value="UniProtKB-SubCell"/>
</dbReference>
<name>A0A972H1F3_9BACL</name>
<accession>A0A972H1F3</accession>
<proteinExistence type="predicted"/>
<reference evidence="7" key="1">
    <citation type="submission" date="2019-10" db="EMBL/GenBank/DDBJ databases">
        <title>Description of Paenibacillus glebae sp. nov.</title>
        <authorList>
            <person name="Carlier A."/>
            <person name="Qi S."/>
        </authorList>
    </citation>
    <scope>NUCLEOTIDE SEQUENCE</scope>
    <source>
        <strain evidence="7">LMG 31456</strain>
    </source>
</reference>
<evidence type="ECO:0000256" key="2">
    <source>
        <dbReference type="ARBA" id="ARBA00022475"/>
    </source>
</evidence>
<comment type="caution">
    <text evidence="7">The sequence shown here is derived from an EMBL/GenBank/DDBJ whole genome shotgun (WGS) entry which is preliminary data.</text>
</comment>
<gene>
    <name evidence="7" type="ORF">GC093_33310</name>
</gene>
<keyword evidence="2" id="KW-1003">Cell membrane</keyword>
<sequence>MKLLLKTIIQVLLFIVLARISNLIVAWLHIPVPGSIIGIIILFTLLKLKVLRLDWIEYGSKWLLSEMLLFFIPSTVAIINYKNLVIHSGFRIAIIILCSTIAVMICTGLMGQLFMGRKERSSR</sequence>
<dbReference type="PANTHER" id="PTHR33931:SF2">
    <property type="entry name" value="HOLIN-LIKE PROTEIN CIDA"/>
    <property type="match status" value="1"/>
</dbReference>
<evidence type="ECO:0000256" key="5">
    <source>
        <dbReference type="ARBA" id="ARBA00023136"/>
    </source>
</evidence>
<dbReference type="NCBIfam" id="NF002460">
    <property type="entry name" value="PRK01658.1"/>
    <property type="match status" value="1"/>
</dbReference>
<dbReference type="RefSeq" id="WP_171656453.1">
    <property type="nucleotide sequence ID" value="NZ_WHOD01000128.1"/>
</dbReference>
<dbReference type="Pfam" id="PF03788">
    <property type="entry name" value="LrgA"/>
    <property type="match status" value="1"/>
</dbReference>
<feature type="transmembrane region" description="Helical" evidence="6">
    <location>
        <begin position="28"/>
        <end position="50"/>
    </location>
</feature>
<evidence type="ECO:0000256" key="6">
    <source>
        <dbReference type="SAM" id="Phobius"/>
    </source>
</evidence>
<dbReference type="InterPro" id="IPR005538">
    <property type="entry name" value="LrgA/CidA"/>
</dbReference>
<dbReference type="AlphaFoldDB" id="A0A972H1F3"/>
<keyword evidence="3 6" id="KW-0812">Transmembrane</keyword>
<dbReference type="EMBL" id="WHOD01000128">
    <property type="protein sequence ID" value="NOU98073.1"/>
    <property type="molecule type" value="Genomic_DNA"/>
</dbReference>
<keyword evidence="4 6" id="KW-1133">Transmembrane helix</keyword>
<dbReference type="Proteomes" id="UP000641588">
    <property type="component" value="Unassembled WGS sequence"/>
</dbReference>
<protein>
    <submittedName>
        <fullName evidence="7">CidA/LrgA family holin-like protein</fullName>
    </submittedName>
</protein>
<evidence type="ECO:0000256" key="3">
    <source>
        <dbReference type="ARBA" id="ARBA00022692"/>
    </source>
</evidence>
<evidence type="ECO:0000313" key="7">
    <source>
        <dbReference type="EMBL" id="NOU98073.1"/>
    </source>
</evidence>
<feature type="transmembrane region" description="Helical" evidence="6">
    <location>
        <begin position="93"/>
        <end position="115"/>
    </location>
</feature>
<keyword evidence="5 6" id="KW-0472">Membrane</keyword>
<comment type="subcellular location">
    <subcellularLocation>
        <location evidence="1">Cell membrane</location>
        <topology evidence="1">Multi-pass membrane protein</topology>
    </subcellularLocation>
</comment>
<evidence type="ECO:0000313" key="8">
    <source>
        <dbReference type="Proteomes" id="UP000641588"/>
    </source>
</evidence>
<evidence type="ECO:0000256" key="1">
    <source>
        <dbReference type="ARBA" id="ARBA00004651"/>
    </source>
</evidence>
<feature type="transmembrane region" description="Helical" evidence="6">
    <location>
        <begin position="62"/>
        <end position="81"/>
    </location>
</feature>
<evidence type="ECO:0000256" key="4">
    <source>
        <dbReference type="ARBA" id="ARBA00022989"/>
    </source>
</evidence>